<feature type="non-terminal residue" evidence="1">
    <location>
        <position position="1"/>
    </location>
</feature>
<dbReference type="PANTHER" id="PTHR33395:SF22">
    <property type="entry name" value="REVERSE TRANSCRIPTASE DOMAIN-CONTAINING PROTEIN"/>
    <property type="match status" value="1"/>
</dbReference>
<dbReference type="EMBL" id="KL389719">
    <property type="protein sequence ID" value="KFP91189.1"/>
    <property type="molecule type" value="Genomic_DNA"/>
</dbReference>
<dbReference type="AlphaFoldDB" id="A0A091NQK9"/>
<dbReference type="GO" id="GO:0031012">
    <property type="term" value="C:extracellular matrix"/>
    <property type="evidence" value="ECO:0007669"/>
    <property type="project" value="TreeGrafter"/>
</dbReference>
<proteinExistence type="predicted"/>
<reference evidence="1 2" key="1">
    <citation type="submission" date="2014-04" db="EMBL/GenBank/DDBJ databases">
        <title>Genome evolution of avian class.</title>
        <authorList>
            <person name="Zhang G."/>
            <person name="Li C."/>
        </authorList>
    </citation>
    <scope>NUCLEOTIDE SEQUENCE [LARGE SCALE GENOMIC DNA]</scope>
    <source>
        <strain evidence="1">BGI_N311</strain>
    </source>
</reference>
<accession>A0A091NQK9</accession>
<dbReference type="GO" id="GO:0007508">
    <property type="term" value="P:larval heart development"/>
    <property type="evidence" value="ECO:0007669"/>
    <property type="project" value="TreeGrafter"/>
</dbReference>
<sequence>VNEDWVRDQLNNLDIHKSMGPEWMHPRVLRELVEVIAGPLSIIFAKSWEKGEKSEDWRKANITPVFKKGKKEDPGNYRQVSLTSIPGKLMEHLNLGAITRHTKD</sequence>
<evidence type="ECO:0000313" key="1">
    <source>
        <dbReference type="EMBL" id="KFP91189.1"/>
    </source>
</evidence>
<gene>
    <name evidence="1" type="ORF">N311_01095</name>
</gene>
<protein>
    <recommendedName>
        <fullName evidence="3">RNA-directed DNA polymerase from mobile element jockey</fullName>
    </recommendedName>
</protein>
<name>A0A091NQK9_APAVI</name>
<evidence type="ECO:0008006" key="3">
    <source>
        <dbReference type="Google" id="ProtNLM"/>
    </source>
</evidence>
<keyword evidence="2" id="KW-1185">Reference proteome</keyword>
<organism evidence="1 2">
    <name type="scientific">Apaloderma vittatum</name>
    <name type="common">Bar-tailed trogon</name>
    <dbReference type="NCBI Taxonomy" id="57397"/>
    <lineage>
        <taxon>Eukaryota</taxon>
        <taxon>Metazoa</taxon>
        <taxon>Chordata</taxon>
        <taxon>Craniata</taxon>
        <taxon>Vertebrata</taxon>
        <taxon>Euteleostomi</taxon>
        <taxon>Archelosauria</taxon>
        <taxon>Archosauria</taxon>
        <taxon>Dinosauria</taxon>
        <taxon>Saurischia</taxon>
        <taxon>Theropoda</taxon>
        <taxon>Coelurosauria</taxon>
        <taxon>Aves</taxon>
        <taxon>Neognathae</taxon>
        <taxon>Neoaves</taxon>
        <taxon>Telluraves</taxon>
        <taxon>Coraciimorphae</taxon>
        <taxon>Trogoniformes</taxon>
        <taxon>Trogonidae</taxon>
        <taxon>Apaloderma</taxon>
    </lineage>
</organism>
<dbReference type="Proteomes" id="UP000054244">
    <property type="component" value="Unassembled WGS sequence"/>
</dbReference>
<dbReference type="PANTHER" id="PTHR33395">
    <property type="entry name" value="TRANSCRIPTASE, PUTATIVE-RELATED-RELATED"/>
    <property type="match status" value="1"/>
</dbReference>
<evidence type="ECO:0000313" key="2">
    <source>
        <dbReference type="Proteomes" id="UP000054244"/>
    </source>
</evidence>
<feature type="non-terminal residue" evidence="1">
    <location>
        <position position="104"/>
    </location>
</feature>
<dbReference type="GO" id="GO:0061343">
    <property type="term" value="P:cell adhesion involved in heart morphogenesis"/>
    <property type="evidence" value="ECO:0007669"/>
    <property type="project" value="TreeGrafter"/>
</dbReference>